<keyword evidence="1" id="KW-0812">Transmembrane</keyword>
<organism evidence="2 3">
    <name type="scientific">Pelagibacterium flavum</name>
    <dbReference type="NCBI Taxonomy" id="2984530"/>
    <lineage>
        <taxon>Bacteria</taxon>
        <taxon>Pseudomonadati</taxon>
        <taxon>Pseudomonadota</taxon>
        <taxon>Alphaproteobacteria</taxon>
        <taxon>Hyphomicrobiales</taxon>
        <taxon>Devosiaceae</taxon>
        <taxon>Pelagibacterium</taxon>
    </lineage>
</organism>
<dbReference type="RefSeq" id="WP_264224659.1">
    <property type="nucleotide sequence ID" value="NZ_CP107716.1"/>
</dbReference>
<accession>A0ABY6IP10</accession>
<evidence type="ECO:0000313" key="3">
    <source>
        <dbReference type="Proteomes" id="UP001163882"/>
    </source>
</evidence>
<evidence type="ECO:0000313" key="2">
    <source>
        <dbReference type="EMBL" id="UYQ70995.1"/>
    </source>
</evidence>
<reference evidence="2" key="1">
    <citation type="submission" date="2022-10" db="EMBL/GenBank/DDBJ databases">
        <title>YIM 151497 complete genome.</title>
        <authorList>
            <person name="Chen X."/>
        </authorList>
    </citation>
    <scope>NUCLEOTIDE SEQUENCE</scope>
    <source>
        <strain evidence="2">YIM 151497</strain>
    </source>
</reference>
<dbReference type="EMBL" id="CP107716">
    <property type="protein sequence ID" value="UYQ70995.1"/>
    <property type="molecule type" value="Genomic_DNA"/>
</dbReference>
<proteinExistence type="predicted"/>
<keyword evidence="1" id="KW-0472">Membrane</keyword>
<protein>
    <recommendedName>
        <fullName evidence="4">ABC transporter permease</fullName>
    </recommendedName>
</protein>
<keyword evidence="1" id="KW-1133">Transmembrane helix</keyword>
<evidence type="ECO:0008006" key="4">
    <source>
        <dbReference type="Google" id="ProtNLM"/>
    </source>
</evidence>
<keyword evidence="3" id="KW-1185">Reference proteome</keyword>
<name>A0ABY6IP10_9HYPH</name>
<evidence type="ECO:0000256" key="1">
    <source>
        <dbReference type="SAM" id="Phobius"/>
    </source>
</evidence>
<feature type="transmembrane region" description="Helical" evidence="1">
    <location>
        <begin position="31"/>
        <end position="54"/>
    </location>
</feature>
<gene>
    <name evidence="2" type="ORF">OF122_13095</name>
</gene>
<sequence>MKALSSFIVKPSISPGTMVVAVLAGNSLSNGHWLTAAIVFVVGMVLLGLIAFAAGEA</sequence>
<dbReference type="Proteomes" id="UP001163882">
    <property type="component" value="Chromosome"/>
</dbReference>